<reference evidence="2 3" key="1">
    <citation type="journal article" date="2021" name="Commun. Biol.">
        <title>The genome of Shorea leprosula (Dipterocarpaceae) highlights the ecological relevance of drought in aseasonal tropical rainforests.</title>
        <authorList>
            <person name="Ng K.K.S."/>
            <person name="Kobayashi M.J."/>
            <person name="Fawcett J.A."/>
            <person name="Hatakeyama M."/>
            <person name="Paape T."/>
            <person name="Ng C.H."/>
            <person name="Ang C.C."/>
            <person name="Tnah L.H."/>
            <person name="Lee C.T."/>
            <person name="Nishiyama T."/>
            <person name="Sese J."/>
            <person name="O'Brien M.J."/>
            <person name="Copetti D."/>
            <person name="Mohd Noor M.I."/>
            <person name="Ong R.C."/>
            <person name="Putra M."/>
            <person name="Sireger I.Z."/>
            <person name="Indrioko S."/>
            <person name="Kosugi Y."/>
            <person name="Izuno A."/>
            <person name="Isagi Y."/>
            <person name="Lee S.L."/>
            <person name="Shimizu K.K."/>
        </authorList>
    </citation>
    <scope>NUCLEOTIDE SEQUENCE [LARGE SCALE GENOMIC DNA]</scope>
    <source>
        <strain evidence="2">214</strain>
    </source>
</reference>
<organism evidence="2 3">
    <name type="scientific">Rubroshorea leprosula</name>
    <dbReference type="NCBI Taxonomy" id="152421"/>
    <lineage>
        <taxon>Eukaryota</taxon>
        <taxon>Viridiplantae</taxon>
        <taxon>Streptophyta</taxon>
        <taxon>Embryophyta</taxon>
        <taxon>Tracheophyta</taxon>
        <taxon>Spermatophyta</taxon>
        <taxon>Magnoliopsida</taxon>
        <taxon>eudicotyledons</taxon>
        <taxon>Gunneridae</taxon>
        <taxon>Pentapetalae</taxon>
        <taxon>rosids</taxon>
        <taxon>malvids</taxon>
        <taxon>Malvales</taxon>
        <taxon>Dipterocarpaceae</taxon>
        <taxon>Rubroshorea</taxon>
    </lineage>
</organism>
<proteinExistence type="predicted"/>
<dbReference type="EMBL" id="BPVZ01000040">
    <property type="protein sequence ID" value="GKV14016.1"/>
    <property type="molecule type" value="Genomic_DNA"/>
</dbReference>
<evidence type="ECO:0000313" key="3">
    <source>
        <dbReference type="Proteomes" id="UP001054252"/>
    </source>
</evidence>
<evidence type="ECO:0000256" key="1">
    <source>
        <dbReference type="SAM" id="MobiDB-lite"/>
    </source>
</evidence>
<feature type="region of interest" description="Disordered" evidence="1">
    <location>
        <begin position="1"/>
        <end position="57"/>
    </location>
</feature>
<sequence>MGSGTFTGFRNAGGSGVSSGIGGIVAGTGETSTTLGTTGTERTPTTSVGRSGLPFQL</sequence>
<feature type="compositionally biased region" description="Low complexity" evidence="1">
    <location>
        <begin position="27"/>
        <end position="49"/>
    </location>
</feature>
<evidence type="ECO:0000313" key="2">
    <source>
        <dbReference type="EMBL" id="GKV14016.1"/>
    </source>
</evidence>
<comment type="caution">
    <text evidence="2">The sequence shown here is derived from an EMBL/GenBank/DDBJ whole genome shotgun (WGS) entry which is preliminary data.</text>
</comment>
<dbReference type="Proteomes" id="UP001054252">
    <property type="component" value="Unassembled WGS sequence"/>
</dbReference>
<protein>
    <submittedName>
        <fullName evidence="2">Uncharacterized protein</fullName>
    </submittedName>
</protein>
<keyword evidence="3" id="KW-1185">Reference proteome</keyword>
<gene>
    <name evidence="2" type="ORF">SLEP1_g24952</name>
</gene>
<name>A0AAV5JMN4_9ROSI</name>
<accession>A0AAV5JMN4</accession>
<dbReference type="AlphaFoldDB" id="A0AAV5JMN4"/>
<feature type="compositionally biased region" description="Gly residues" evidence="1">
    <location>
        <begin position="1"/>
        <end position="26"/>
    </location>
</feature>